<keyword evidence="3" id="KW-1185">Reference proteome</keyword>
<evidence type="ECO:0000256" key="1">
    <source>
        <dbReference type="SAM" id="MobiDB-lite"/>
    </source>
</evidence>
<protein>
    <submittedName>
        <fullName evidence="2">Uncharacterized protein</fullName>
    </submittedName>
</protein>
<proteinExistence type="predicted"/>
<organism evidence="2 3">
    <name type="scientific">Trichogramma brassicae</name>
    <dbReference type="NCBI Taxonomy" id="86971"/>
    <lineage>
        <taxon>Eukaryota</taxon>
        <taxon>Metazoa</taxon>
        <taxon>Ecdysozoa</taxon>
        <taxon>Arthropoda</taxon>
        <taxon>Hexapoda</taxon>
        <taxon>Insecta</taxon>
        <taxon>Pterygota</taxon>
        <taxon>Neoptera</taxon>
        <taxon>Endopterygota</taxon>
        <taxon>Hymenoptera</taxon>
        <taxon>Apocrita</taxon>
        <taxon>Proctotrupomorpha</taxon>
        <taxon>Chalcidoidea</taxon>
        <taxon>Trichogrammatidae</taxon>
        <taxon>Trichogramma</taxon>
    </lineage>
</organism>
<evidence type="ECO:0000313" key="3">
    <source>
        <dbReference type="Proteomes" id="UP000479190"/>
    </source>
</evidence>
<feature type="region of interest" description="Disordered" evidence="1">
    <location>
        <begin position="1"/>
        <end position="45"/>
    </location>
</feature>
<sequence length="277" mass="31583">MRPHRLSSATQSAERAAEQTSGAASGPTHKDALLGNAPSPPPAPAYINRRAAVVRQIRLRPKRATHREHTSRSHRYTVAAGPVGHQAEEDSQHSCEVHLRTPARRCHALYIEKLGWLTPALRRDYFLGMEVQRTTLSGRPPYLIDLLPVRRVSTRALRLTTVTAFQQERISTKTYGNGFLHAHFAKVNYSWTTITAVTLALTKIPFYTLHRHQQLVFGIVHLKSYAQRQLLFAQHLSAGPIFRVKERPSKEPRKLYTLTKRRRFSLIGARYRLLVCY</sequence>
<feature type="compositionally biased region" description="Polar residues" evidence="1">
    <location>
        <begin position="7"/>
        <end position="23"/>
    </location>
</feature>
<dbReference type="Proteomes" id="UP000479190">
    <property type="component" value="Unassembled WGS sequence"/>
</dbReference>
<dbReference type="EMBL" id="CADCXV010000688">
    <property type="protein sequence ID" value="CAB0032723.1"/>
    <property type="molecule type" value="Genomic_DNA"/>
</dbReference>
<dbReference type="AlphaFoldDB" id="A0A6H5ICY7"/>
<accession>A0A6H5ICY7</accession>
<gene>
    <name evidence="2" type="ORF">TBRA_LOCUS4649</name>
</gene>
<name>A0A6H5ICY7_9HYME</name>
<reference evidence="2 3" key="1">
    <citation type="submission" date="2020-02" db="EMBL/GenBank/DDBJ databases">
        <authorList>
            <person name="Ferguson B K."/>
        </authorList>
    </citation>
    <scope>NUCLEOTIDE SEQUENCE [LARGE SCALE GENOMIC DNA]</scope>
</reference>
<evidence type="ECO:0000313" key="2">
    <source>
        <dbReference type="EMBL" id="CAB0032723.1"/>
    </source>
</evidence>